<evidence type="ECO:0000256" key="4">
    <source>
        <dbReference type="ARBA" id="ARBA00022670"/>
    </source>
</evidence>
<evidence type="ECO:0000256" key="9">
    <source>
        <dbReference type="ARBA" id="ARBA00022984"/>
    </source>
</evidence>
<feature type="domain" description="Penicillin-binding protein transpeptidase" evidence="17">
    <location>
        <begin position="372"/>
        <end position="653"/>
    </location>
</feature>
<dbReference type="STRING" id="201973.SAMN04488025_103111"/>
<dbReference type="EMBL" id="FOOK01000003">
    <property type="protein sequence ID" value="SFF71383.1"/>
    <property type="molecule type" value="Genomic_DNA"/>
</dbReference>
<evidence type="ECO:0000256" key="1">
    <source>
        <dbReference type="ARBA" id="ARBA00004236"/>
    </source>
</evidence>
<keyword evidence="16" id="KW-1133">Transmembrane helix</keyword>
<dbReference type="GO" id="GO:0030288">
    <property type="term" value="C:outer membrane-bounded periplasmic space"/>
    <property type="evidence" value="ECO:0007669"/>
    <property type="project" value="TreeGrafter"/>
</dbReference>
<dbReference type="OrthoDB" id="9766909at2"/>
<feature type="compositionally biased region" description="Low complexity" evidence="15">
    <location>
        <begin position="792"/>
        <end position="802"/>
    </location>
</feature>
<dbReference type="GO" id="GO:0008658">
    <property type="term" value="F:penicillin binding"/>
    <property type="evidence" value="ECO:0007669"/>
    <property type="project" value="InterPro"/>
</dbReference>
<keyword evidence="4" id="KW-0645">Protease</keyword>
<name>A0A1I2KXT6_9BACL</name>
<dbReference type="SUPFAM" id="SSF53955">
    <property type="entry name" value="Lysozyme-like"/>
    <property type="match status" value="1"/>
</dbReference>
<feature type="transmembrane region" description="Helical" evidence="16">
    <location>
        <begin position="47"/>
        <end position="70"/>
    </location>
</feature>
<sequence length="851" mass="95331">MDDYRRREEPFSLPPRRERHGSLPSRKERYGSRSARSNKRRLFTKKWFFLVIITSLLLIIGGCSTVVFTAGTVDLKKIENLEYASVIYDQEGKLIGRIGVNRERITIEELKKHNPDLIQAFVKVEDARFYKHNGVDYFALMRAVVKNIIKMGAAEGGGTITMQVARNAILRDHDKNIKRKLKEIGAALNVERRYNKDQILEAYLNSIYFGNNVRGVKLAAKIYFNKDISKETLEPHEVALLAGLPKAPEGYNPFRNPEGAKNRRNTVLAIMARGKDEDGLDPIISKEEVQKYQNMDLGVKEEYLEAHLKNNEYEAYKAYVIGEAKRNYDLSEEELRDGGLKIYTAMNPKAQKILEKALTDDETYQGHDNLDGGATILKADTGEIVAIGGGRNYKPGSMIRSAEKKGHQPGSSIKPLTVYAPAMELNEDINEYSKIPDKKFSIGDWTPQNYTRRYYGDVELSYVVKQSLNASTAWLLHNKVNLSRAFNFAQKAGLNLHPEDQGYAALALGGLTEGASTVEMAQAYTVFPNNGKAMRAHAIRKIEQANGTEVELTEEAQEALQPVQVFKPRTAYYMTRMLIKVVEEGTGTRAQLQDKRPVAGKTGTTQEYKDSWFVGYTPDYVMAATIYNLSTEEGKRVELSGGTNAAPLFSKVMSEFLAGTPVRNFEKPPGVEDPEPPFELKPVADLKGSFNREAGAIQLRWTDYDDRVKYRVERSEDGANWRPIGETTEGAFTDNQIEVPQPGDPLSGIFGGRTYHYRVIAIDTETNEEAKPSNVVSIQVKPREERPPEQPGDPQGDLQGDQGNDRGPGGWFGGDQGRDDGQPGGDQQGDRPIPPPGDRRDDGEDNGWRLW</sequence>
<dbReference type="GO" id="GO:0006508">
    <property type="term" value="P:proteolysis"/>
    <property type="evidence" value="ECO:0007669"/>
    <property type="project" value="UniProtKB-KW"/>
</dbReference>
<dbReference type="InterPro" id="IPR050396">
    <property type="entry name" value="Glycosyltr_51/Transpeptidase"/>
</dbReference>
<evidence type="ECO:0000256" key="7">
    <source>
        <dbReference type="ARBA" id="ARBA00022801"/>
    </source>
</evidence>
<evidence type="ECO:0000256" key="15">
    <source>
        <dbReference type="SAM" id="MobiDB-lite"/>
    </source>
</evidence>
<dbReference type="RefSeq" id="WP_092035752.1">
    <property type="nucleotide sequence ID" value="NZ_FOOK01000003.1"/>
</dbReference>
<dbReference type="InterPro" id="IPR013783">
    <property type="entry name" value="Ig-like_fold"/>
</dbReference>
<dbReference type="GO" id="GO:0005886">
    <property type="term" value="C:plasma membrane"/>
    <property type="evidence" value="ECO:0007669"/>
    <property type="project" value="UniProtKB-SubCell"/>
</dbReference>
<dbReference type="Pfam" id="PF00912">
    <property type="entry name" value="Transgly"/>
    <property type="match status" value="1"/>
</dbReference>
<keyword evidence="2" id="KW-1003">Cell membrane</keyword>
<accession>A0A1I2KXT6</accession>
<evidence type="ECO:0000256" key="16">
    <source>
        <dbReference type="SAM" id="Phobius"/>
    </source>
</evidence>
<feature type="compositionally biased region" description="Gly residues" evidence="15">
    <location>
        <begin position="806"/>
        <end position="815"/>
    </location>
</feature>
<feature type="domain" description="Glycosyl transferase family 51" evidence="18">
    <location>
        <begin position="92"/>
        <end position="271"/>
    </location>
</feature>
<keyword evidence="8" id="KW-0133">Cell shape</keyword>
<gene>
    <name evidence="19" type="ORF">SAMN04488025_103111</name>
</gene>
<dbReference type="AlphaFoldDB" id="A0A1I2KXT6"/>
<dbReference type="PANTHER" id="PTHR32282:SF11">
    <property type="entry name" value="PENICILLIN-BINDING PROTEIN 1B"/>
    <property type="match status" value="1"/>
</dbReference>
<evidence type="ECO:0000256" key="8">
    <source>
        <dbReference type="ARBA" id="ARBA00022960"/>
    </source>
</evidence>
<dbReference type="InterPro" id="IPR012338">
    <property type="entry name" value="Beta-lactam/transpept-like"/>
</dbReference>
<dbReference type="SUPFAM" id="SSF56601">
    <property type="entry name" value="beta-lactamase/transpeptidase-like"/>
    <property type="match status" value="1"/>
</dbReference>
<protein>
    <submittedName>
        <fullName evidence="19">Penicillin-binding protein 2A</fullName>
    </submittedName>
</protein>
<keyword evidence="16" id="KW-0812">Transmembrane</keyword>
<dbReference type="Gene3D" id="1.10.3810.10">
    <property type="entry name" value="Biosynthetic peptidoglycan transglycosylase-like"/>
    <property type="match status" value="1"/>
</dbReference>
<evidence type="ECO:0000256" key="2">
    <source>
        <dbReference type="ARBA" id="ARBA00022475"/>
    </source>
</evidence>
<comment type="subcellular location">
    <subcellularLocation>
        <location evidence="1">Cell membrane</location>
    </subcellularLocation>
</comment>
<keyword evidence="3" id="KW-0121">Carboxypeptidase</keyword>
<reference evidence="19 20" key="1">
    <citation type="submission" date="2016-10" db="EMBL/GenBank/DDBJ databases">
        <authorList>
            <person name="de Groot N.N."/>
        </authorList>
    </citation>
    <scope>NUCLEOTIDE SEQUENCE [LARGE SCALE GENOMIC DNA]</scope>
    <source>
        <strain evidence="19 20">DSM 44945</strain>
    </source>
</reference>
<evidence type="ECO:0000256" key="11">
    <source>
        <dbReference type="ARBA" id="ARBA00023268"/>
    </source>
</evidence>
<dbReference type="Gene3D" id="2.60.40.10">
    <property type="entry name" value="Immunoglobulins"/>
    <property type="match status" value="1"/>
</dbReference>
<dbReference type="PANTHER" id="PTHR32282">
    <property type="entry name" value="BINDING PROTEIN TRANSPEPTIDASE, PUTATIVE-RELATED"/>
    <property type="match status" value="1"/>
</dbReference>
<comment type="catalytic activity">
    <reaction evidence="13">
        <text>Preferential cleavage: (Ac)2-L-Lys-D-Ala-|-D-Ala. Also transpeptidation of peptidyl-alanyl moieties that are N-acyl substituents of D-alanine.</text>
        <dbReference type="EC" id="3.4.16.4"/>
    </reaction>
</comment>
<dbReference type="InterPro" id="IPR036950">
    <property type="entry name" value="PBP_transglycosylase"/>
</dbReference>
<keyword evidence="11" id="KW-0511">Multifunctional enzyme</keyword>
<evidence type="ECO:0000256" key="14">
    <source>
        <dbReference type="ARBA" id="ARBA00049902"/>
    </source>
</evidence>
<keyword evidence="5" id="KW-0328">Glycosyltransferase</keyword>
<evidence type="ECO:0000259" key="17">
    <source>
        <dbReference type="Pfam" id="PF00905"/>
    </source>
</evidence>
<dbReference type="InterPro" id="IPR001460">
    <property type="entry name" value="PCN-bd_Tpept"/>
</dbReference>
<organism evidence="19 20">
    <name type="scientific">Planifilum fulgidum</name>
    <dbReference type="NCBI Taxonomy" id="201973"/>
    <lineage>
        <taxon>Bacteria</taxon>
        <taxon>Bacillati</taxon>
        <taxon>Bacillota</taxon>
        <taxon>Bacilli</taxon>
        <taxon>Bacillales</taxon>
        <taxon>Thermoactinomycetaceae</taxon>
        <taxon>Planifilum</taxon>
    </lineage>
</organism>
<dbReference type="Pfam" id="PF00905">
    <property type="entry name" value="Transpeptidase"/>
    <property type="match status" value="1"/>
</dbReference>
<evidence type="ECO:0000256" key="13">
    <source>
        <dbReference type="ARBA" id="ARBA00034000"/>
    </source>
</evidence>
<keyword evidence="9" id="KW-0573">Peptidoglycan synthesis</keyword>
<dbReference type="InterPro" id="IPR001264">
    <property type="entry name" value="Glyco_trans_51"/>
</dbReference>
<evidence type="ECO:0000256" key="3">
    <source>
        <dbReference type="ARBA" id="ARBA00022645"/>
    </source>
</evidence>
<keyword evidence="12" id="KW-0961">Cell wall biogenesis/degradation</keyword>
<dbReference type="GO" id="GO:0071555">
    <property type="term" value="P:cell wall organization"/>
    <property type="evidence" value="ECO:0007669"/>
    <property type="project" value="UniProtKB-KW"/>
</dbReference>
<evidence type="ECO:0000256" key="10">
    <source>
        <dbReference type="ARBA" id="ARBA00023136"/>
    </source>
</evidence>
<evidence type="ECO:0000256" key="5">
    <source>
        <dbReference type="ARBA" id="ARBA00022676"/>
    </source>
</evidence>
<dbReference type="Proteomes" id="UP000198661">
    <property type="component" value="Unassembled WGS sequence"/>
</dbReference>
<keyword evidence="20" id="KW-1185">Reference proteome</keyword>
<evidence type="ECO:0000256" key="6">
    <source>
        <dbReference type="ARBA" id="ARBA00022679"/>
    </source>
</evidence>
<feature type="compositionally biased region" description="Basic and acidic residues" evidence="15">
    <location>
        <begin position="1"/>
        <end position="10"/>
    </location>
</feature>
<feature type="region of interest" description="Disordered" evidence="15">
    <location>
        <begin position="768"/>
        <end position="851"/>
    </location>
</feature>
<dbReference type="GO" id="GO:0009002">
    <property type="term" value="F:serine-type D-Ala-D-Ala carboxypeptidase activity"/>
    <property type="evidence" value="ECO:0007669"/>
    <property type="project" value="UniProtKB-EC"/>
</dbReference>
<keyword evidence="10 16" id="KW-0472">Membrane</keyword>
<dbReference type="GO" id="GO:0008360">
    <property type="term" value="P:regulation of cell shape"/>
    <property type="evidence" value="ECO:0007669"/>
    <property type="project" value="UniProtKB-KW"/>
</dbReference>
<keyword evidence="6" id="KW-0808">Transferase</keyword>
<proteinExistence type="predicted"/>
<dbReference type="Gene3D" id="3.40.710.10">
    <property type="entry name" value="DD-peptidase/beta-lactamase superfamily"/>
    <property type="match status" value="1"/>
</dbReference>
<dbReference type="GO" id="GO:0008955">
    <property type="term" value="F:peptidoglycan glycosyltransferase activity"/>
    <property type="evidence" value="ECO:0007669"/>
    <property type="project" value="UniProtKB-EC"/>
</dbReference>
<evidence type="ECO:0000256" key="12">
    <source>
        <dbReference type="ARBA" id="ARBA00023316"/>
    </source>
</evidence>
<keyword evidence="7" id="KW-0378">Hydrolase</keyword>
<dbReference type="GO" id="GO:0009252">
    <property type="term" value="P:peptidoglycan biosynthetic process"/>
    <property type="evidence" value="ECO:0007669"/>
    <property type="project" value="UniProtKB-KW"/>
</dbReference>
<evidence type="ECO:0000259" key="18">
    <source>
        <dbReference type="Pfam" id="PF00912"/>
    </source>
</evidence>
<evidence type="ECO:0000313" key="20">
    <source>
        <dbReference type="Proteomes" id="UP000198661"/>
    </source>
</evidence>
<evidence type="ECO:0000313" key="19">
    <source>
        <dbReference type="EMBL" id="SFF71383.1"/>
    </source>
</evidence>
<dbReference type="InterPro" id="IPR023346">
    <property type="entry name" value="Lysozyme-like_dom_sf"/>
</dbReference>
<feature type="region of interest" description="Disordered" evidence="15">
    <location>
        <begin position="1"/>
        <end position="32"/>
    </location>
</feature>
<feature type="region of interest" description="Disordered" evidence="15">
    <location>
        <begin position="720"/>
        <end position="748"/>
    </location>
</feature>
<comment type="catalytic activity">
    <reaction evidence="14">
        <text>[GlcNAc-(1-&gt;4)-Mur2Ac(oyl-L-Ala-gamma-D-Glu-L-Lys-D-Ala-D-Ala)](n)-di-trans,octa-cis-undecaprenyl diphosphate + beta-D-GlcNAc-(1-&gt;4)-Mur2Ac(oyl-L-Ala-gamma-D-Glu-L-Lys-D-Ala-D-Ala)-di-trans,octa-cis-undecaprenyl diphosphate = [GlcNAc-(1-&gt;4)-Mur2Ac(oyl-L-Ala-gamma-D-Glu-L-Lys-D-Ala-D-Ala)](n+1)-di-trans,octa-cis-undecaprenyl diphosphate + di-trans,octa-cis-undecaprenyl diphosphate + H(+)</text>
        <dbReference type="Rhea" id="RHEA:23708"/>
        <dbReference type="Rhea" id="RHEA-COMP:9602"/>
        <dbReference type="Rhea" id="RHEA-COMP:9603"/>
        <dbReference type="ChEBI" id="CHEBI:15378"/>
        <dbReference type="ChEBI" id="CHEBI:58405"/>
        <dbReference type="ChEBI" id="CHEBI:60033"/>
        <dbReference type="ChEBI" id="CHEBI:78435"/>
        <dbReference type="EC" id="2.4.99.28"/>
    </reaction>
</comment>